<feature type="transmembrane region" description="Helical" evidence="8">
    <location>
        <begin position="448"/>
        <end position="469"/>
    </location>
</feature>
<feature type="transmembrane region" description="Helical" evidence="8">
    <location>
        <begin position="148"/>
        <end position="166"/>
    </location>
</feature>
<feature type="transmembrane region" description="Helical" evidence="8">
    <location>
        <begin position="315"/>
        <end position="335"/>
    </location>
</feature>
<keyword evidence="8" id="KW-0997">Cell inner membrane</keyword>
<keyword evidence="6 8" id="KW-1133">Transmembrane helix</keyword>
<feature type="region of interest" description="Disordered" evidence="9">
    <location>
        <begin position="548"/>
        <end position="569"/>
    </location>
</feature>
<evidence type="ECO:0000256" key="5">
    <source>
        <dbReference type="ARBA" id="ARBA00022692"/>
    </source>
</evidence>
<feature type="transmembrane region" description="Helical" evidence="8">
    <location>
        <begin position="249"/>
        <end position="275"/>
    </location>
</feature>
<dbReference type="GO" id="GO:0005886">
    <property type="term" value="C:plasma membrane"/>
    <property type="evidence" value="ECO:0007669"/>
    <property type="project" value="UniProtKB-SubCell"/>
</dbReference>
<keyword evidence="5 8" id="KW-0812">Transmembrane</keyword>
<dbReference type="PRINTS" id="PR00175">
    <property type="entry name" value="NAALASMPORT"/>
</dbReference>
<evidence type="ECO:0000256" key="3">
    <source>
        <dbReference type="ARBA" id="ARBA00022448"/>
    </source>
</evidence>
<dbReference type="PANTHER" id="PTHR30330:SF3">
    <property type="entry name" value="TRANSCRIPTIONAL REGULATOR, LRP FAMILY"/>
    <property type="match status" value="1"/>
</dbReference>
<evidence type="ECO:0000256" key="6">
    <source>
        <dbReference type="ARBA" id="ARBA00022989"/>
    </source>
</evidence>
<comment type="subcellular location">
    <subcellularLocation>
        <location evidence="8">Cell inner membrane</location>
        <topology evidence="8">Multi-pass membrane protein</topology>
    </subcellularLocation>
    <subcellularLocation>
        <location evidence="1">Cell membrane</location>
        <topology evidence="1">Multi-pass membrane protein</topology>
    </subcellularLocation>
</comment>
<evidence type="ECO:0000256" key="8">
    <source>
        <dbReference type="RuleBase" id="RU363064"/>
    </source>
</evidence>
<dbReference type="InterPro" id="IPR001463">
    <property type="entry name" value="Na/Ala_symport"/>
</dbReference>
<evidence type="ECO:0000256" key="7">
    <source>
        <dbReference type="ARBA" id="ARBA00023136"/>
    </source>
</evidence>
<evidence type="ECO:0000256" key="4">
    <source>
        <dbReference type="ARBA" id="ARBA00022475"/>
    </source>
</evidence>
<feature type="transmembrane region" description="Helical" evidence="8">
    <location>
        <begin position="513"/>
        <end position="534"/>
    </location>
</feature>
<comment type="similarity">
    <text evidence="2 8">Belongs to the alanine or glycine:cation symporter (AGCS) (TC 2.A.25) family.</text>
</comment>
<sequence length="569" mass="60579">MDLSATLATINAVLWNETWIIIIAGTGVLFTVWSGFSQYRALTHGSRVVRGVYDDPNDPGAINHFQALSAALSGTVGLGNIGGVALAITLGGPGAIFWMWIVGFLGMSIKLTEVTLSMLYRNTDDPDNPHGGPMWVADKALKRMNPKLAWLGTTLAFIYAFCVMMSSGTGGNMFQAWNVADITGSYFGVPGWMTGIVLTTAVATVLIGGIKRIGKVTGTLVPGMVLIYVIAGSYVLFANLGQIPEMLALIVRSAFTATDATGAFIGGTVGSAFLFGMKRAIFSNEAGQGSSAIAHAAAKTNEPVREGLVGGLEPFIDTIVVCTFTALIILSTGIWNRAPDVMFDTTPAPQQTATGWTYPDMTLPAGEWQDQQALLMVVEAGENSATGQNRHRLGGSVTATDGGFVAVWQEFEGAAKPQVVGAGFYQDHVGATLTAKAFDSVAPGLGKWLITIASWLFAISTIIAWGYYGEQGAVYMWGSKATLPFRLIYCSLTFIATLGHIKTSADLDNMTGIGLGVIIYANLPICWIFGYQAMRAYKDYIQRLKDGRMGPDHPPPSIDDLLSGRDVQS</sequence>
<evidence type="ECO:0000256" key="1">
    <source>
        <dbReference type="ARBA" id="ARBA00004651"/>
    </source>
</evidence>
<protein>
    <recommendedName>
        <fullName evidence="11">Sodium:alanine symporter family protein</fullName>
    </recommendedName>
</protein>
<evidence type="ECO:0000256" key="2">
    <source>
        <dbReference type="ARBA" id="ARBA00009261"/>
    </source>
</evidence>
<feature type="transmembrane region" description="Helical" evidence="8">
    <location>
        <begin position="95"/>
        <end position="112"/>
    </location>
</feature>
<keyword evidence="4" id="KW-1003">Cell membrane</keyword>
<keyword evidence="7 8" id="KW-0472">Membrane</keyword>
<reference evidence="10" key="1">
    <citation type="submission" date="2019-07" db="EMBL/GenBank/DDBJ databases">
        <authorList>
            <person name="Weber M."/>
            <person name="Kostadinov I."/>
            <person name="Kostadinov D I."/>
        </authorList>
    </citation>
    <scope>NUCLEOTIDE SEQUENCE</scope>
    <source>
        <strain evidence="10">Gfbio:sag-sample-m06:053724c1-46a9-4a36-b237-ea2bf867836b</strain>
    </source>
</reference>
<organism evidence="10">
    <name type="scientific">uncultured Woeseiaceae bacterium</name>
    <dbReference type="NCBI Taxonomy" id="1983305"/>
    <lineage>
        <taxon>Bacteria</taxon>
        <taxon>Pseudomonadati</taxon>
        <taxon>Pseudomonadota</taxon>
        <taxon>Gammaproteobacteria</taxon>
        <taxon>Woeseiales</taxon>
        <taxon>Woeseiaceae</taxon>
        <taxon>environmental samples</taxon>
    </lineage>
</organism>
<dbReference type="GO" id="GO:0005283">
    <property type="term" value="F:amino acid:sodium symporter activity"/>
    <property type="evidence" value="ECO:0007669"/>
    <property type="project" value="InterPro"/>
</dbReference>
<gene>
    <name evidence="10" type="ORF">JTBM06_V1_20018</name>
</gene>
<feature type="transmembrane region" description="Helical" evidence="8">
    <location>
        <begin position="186"/>
        <end position="207"/>
    </location>
</feature>
<accession>A0A7D9H3F3</accession>
<dbReference type="NCBIfam" id="TIGR00835">
    <property type="entry name" value="agcS"/>
    <property type="match status" value="1"/>
</dbReference>
<name>A0A7D9H3F3_9GAMM</name>
<dbReference type="AlphaFoldDB" id="A0A7D9H3F3"/>
<feature type="transmembrane region" description="Helical" evidence="8">
    <location>
        <begin position="219"/>
        <end position="237"/>
    </location>
</feature>
<dbReference type="EMBL" id="LR633967">
    <property type="protein sequence ID" value="VUX55396.1"/>
    <property type="molecule type" value="Genomic_DNA"/>
</dbReference>
<feature type="transmembrane region" description="Helical" evidence="8">
    <location>
        <begin position="481"/>
        <end position="501"/>
    </location>
</feature>
<keyword evidence="8" id="KW-0769">Symport</keyword>
<dbReference type="Pfam" id="PF01235">
    <property type="entry name" value="Na_Ala_symp"/>
    <property type="match status" value="1"/>
</dbReference>
<keyword evidence="3 8" id="KW-0813">Transport</keyword>
<proteinExistence type="inferred from homology"/>
<feature type="transmembrane region" description="Helical" evidence="8">
    <location>
        <begin position="18"/>
        <end position="36"/>
    </location>
</feature>
<evidence type="ECO:0000313" key="10">
    <source>
        <dbReference type="EMBL" id="VUX55396.1"/>
    </source>
</evidence>
<dbReference type="PANTHER" id="PTHR30330">
    <property type="entry name" value="AGSS FAMILY TRANSPORTER, SODIUM-ALANINE"/>
    <property type="match status" value="1"/>
</dbReference>
<evidence type="ECO:0000256" key="9">
    <source>
        <dbReference type="SAM" id="MobiDB-lite"/>
    </source>
</evidence>
<evidence type="ECO:0008006" key="11">
    <source>
        <dbReference type="Google" id="ProtNLM"/>
    </source>
</evidence>